<dbReference type="EMBL" id="MT840185">
    <property type="protein sequence ID" value="QNL31508.1"/>
    <property type="molecule type" value="Genomic_DNA"/>
</dbReference>
<reference evidence="1" key="1">
    <citation type="submission" date="2020-07" db="EMBL/GenBank/DDBJ databases">
        <title>Dissolved microcystin release linked to lysis of a Microcystis spp. bloom in Lake Erie (USA) attributed to a novel cyanophage.</title>
        <authorList>
            <person name="McKindles K.M."/>
            <person name="Manes M.A."/>
            <person name="DeMarco J.R."/>
            <person name="McClure A."/>
            <person name="McKay R.M."/>
            <person name="Davis T.W."/>
            <person name="Bullerjahn G.S."/>
        </authorList>
    </citation>
    <scope>NUCLEOTIDE SEQUENCE</scope>
</reference>
<organism evidence="1">
    <name type="scientific">Bacteriophage sp</name>
    <dbReference type="NCBI Taxonomy" id="38018"/>
    <lineage>
        <taxon>Viruses</taxon>
    </lineage>
</organism>
<dbReference type="InterPro" id="IPR001646">
    <property type="entry name" value="5peptide_repeat"/>
</dbReference>
<dbReference type="Gene3D" id="2.160.20.80">
    <property type="entry name" value="E3 ubiquitin-protein ligase SopA"/>
    <property type="match status" value="1"/>
</dbReference>
<proteinExistence type="predicted"/>
<dbReference type="Pfam" id="PF00805">
    <property type="entry name" value="Pentapeptide"/>
    <property type="match status" value="1"/>
</dbReference>
<protein>
    <recommendedName>
        <fullName evidence="2">Pentapeptide repeat protein</fullName>
    </recommendedName>
</protein>
<accession>A0A7G9A435</accession>
<evidence type="ECO:0008006" key="2">
    <source>
        <dbReference type="Google" id="ProtNLM"/>
    </source>
</evidence>
<name>A0A7G9A435_9VIRU</name>
<evidence type="ECO:0000313" key="1">
    <source>
        <dbReference type="EMBL" id="QNL31508.1"/>
    </source>
</evidence>
<dbReference type="SUPFAM" id="SSF141571">
    <property type="entry name" value="Pentapeptide repeat-like"/>
    <property type="match status" value="1"/>
</dbReference>
<sequence length="191" mass="21191">MSNPEFSLDMPLKERQEKFMQMSDENIDYSDIPPLDDEFFKNAKLVKPNPQTEQKGMISIVKLKGTIQLFLEGSEGGLQRLADLHQSGELQALLNELKSDDIPEIVVTKAEFTTDAKVIEKAELIKAIREGTIDKTTLQQVDLSGADLRANLSEADLSGADVENAIFIDATGITPEQKQDLIRRGAIFAEI</sequence>